<organism evidence="2 3">
    <name type="scientific">Oceanirhabdus seepicola</name>
    <dbReference type="NCBI Taxonomy" id="2828781"/>
    <lineage>
        <taxon>Bacteria</taxon>
        <taxon>Bacillati</taxon>
        <taxon>Bacillota</taxon>
        <taxon>Clostridia</taxon>
        <taxon>Eubacteriales</taxon>
        <taxon>Clostridiaceae</taxon>
        <taxon>Oceanirhabdus</taxon>
    </lineage>
</organism>
<dbReference type="Gene3D" id="3.90.1010.20">
    <property type="match status" value="1"/>
</dbReference>
<dbReference type="Pfam" id="PF04205">
    <property type="entry name" value="FMN_bind"/>
    <property type="match status" value="1"/>
</dbReference>
<feature type="domain" description="FMN-binding" evidence="1">
    <location>
        <begin position="38"/>
        <end position="112"/>
    </location>
</feature>
<accession>A0A9J6P6B0</accession>
<dbReference type="SMART" id="SM00900">
    <property type="entry name" value="FMN_bind"/>
    <property type="match status" value="1"/>
</dbReference>
<evidence type="ECO:0000313" key="2">
    <source>
        <dbReference type="EMBL" id="MCM1991662.1"/>
    </source>
</evidence>
<gene>
    <name evidence="2" type="ORF">KDK92_18145</name>
</gene>
<keyword evidence="3" id="KW-1185">Reference proteome</keyword>
<name>A0A9J6P6B0_9CLOT</name>
<dbReference type="GO" id="GO:0010181">
    <property type="term" value="F:FMN binding"/>
    <property type="evidence" value="ECO:0007669"/>
    <property type="project" value="InterPro"/>
</dbReference>
<evidence type="ECO:0000313" key="3">
    <source>
        <dbReference type="Proteomes" id="UP001056429"/>
    </source>
</evidence>
<dbReference type="AlphaFoldDB" id="A0A9J6P6B0"/>
<comment type="caution">
    <text evidence="2">The sequence shown here is derived from an EMBL/GenBank/DDBJ whole genome shotgun (WGS) entry which is preliminary data.</text>
</comment>
<evidence type="ECO:0000259" key="1">
    <source>
        <dbReference type="SMART" id="SM00900"/>
    </source>
</evidence>
<protein>
    <submittedName>
        <fullName evidence="2">FMN-binding protein</fullName>
    </submittedName>
</protein>
<dbReference type="Proteomes" id="UP001056429">
    <property type="component" value="Unassembled WGS sequence"/>
</dbReference>
<dbReference type="RefSeq" id="WP_250860805.1">
    <property type="nucleotide sequence ID" value="NZ_JAGSOJ010000004.1"/>
</dbReference>
<dbReference type="EMBL" id="JAGSOJ010000004">
    <property type="protein sequence ID" value="MCM1991662.1"/>
    <property type="molecule type" value="Genomic_DNA"/>
</dbReference>
<reference evidence="2" key="1">
    <citation type="journal article" date="2021" name="mSystems">
        <title>Bacteria and Archaea Synergistically Convert Glycine Betaine to Biogenic Methane in the Formosa Cold Seep of the South China Sea.</title>
        <authorList>
            <person name="Li L."/>
            <person name="Zhang W."/>
            <person name="Zhang S."/>
            <person name="Song L."/>
            <person name="Sun Q."/>
            <person name="Zhang H."/>
            <person name="Xiang H."/>
            <person name="Dong X."/>
        </authorList>
    </citation>
    <scope>NUCLEOTIDE SEQUENCE</scope>
    <source>
        <strain evidence="2">ZWT</strain>
    </source>
</reference>
<proteinExistence type="predicted"/>
<dbReference type="GO" id="GO:0016020">
    <property type="term" value="C:membrane"/>
    <property type="evidence" value="ECO:0007669"/>
    <property type="project" value="InterPro"/>
</dbReference>
<reference evidence="2" key="2">
    <citation type="submission" date="2021-04" db="EMBL/GenBank/DDBJ databases">
        <authorList>
            <person name="Dong X."/>
        </authorList>
    </citation>
    <scope>NUCLEOTIDE SEQUENCE</scope>
    <source>
        <strain evidence="2">ZWT</strain>
    </source>
</reference>
<sequence>MKKLLTLCLTMGIAIQLTSCGDKKIIYKEGKYEGTGQGHIDEIRVEITTDEYEIKAIEIIEDQEIPLLSKIVYEEIPKEVIKANSTKVDVVTGATYTSKGLIQAIEDALSNAMIEGDDY</sequence>
<dbReference type="InterPro" id="IPR007329">
    <property type="entry name" value="FMN-bd"/>
</dbReference>